<dbReference type="RefSeq" id="WP_046801827.1">
    <property type="nucleotide sequence ID" value="NZ_JACIDV010000011.1"/>
</dbReference>
<dbReference type="EMBL" id="JACIDV010000011">
    <property type="protein sequence ID" value="MBB3947637.1"/>
    <property type="molecule type" value="Genomic_DNA"/>
</dbReference>
<dbReference type="PROSITE" id="PS00552">
    <property type="entry name" value="HTH_MERR_1"/>
    <property type="match status" value="1"/>
</dbReference>
<keyword evidence="5" id="KW-1185">Reference proteome</keyword>
<reference evidence="4 5" key="1">
    <citation type="submission" date="2020-08" db="EMBL/GenBank/DDBJ databases">
        <title>Genomic Encyclopedia of Type Strains, Phase IV (KMG-IV): sequencing the most valuable type-strain genomes for metagenomic binning, comparative biology and taxonomic classification.</title>
        <authorList>
            <person name="Goeker M."/>
        </authorList>
    </citation>
    <scope>NUCLEOTIDE SEQUENCE [LARGE SCALE GENOMIC DNA]</scope>
    <source>
        <strain evidence="4 5">DSM 26438</strain>
    </source>
</reference>
<dbReference type="Pfam" id="PF13411">
    <property type="entry name" value="MerR_1"/>
    <property type="match status" value="1"/>
</dbReference>
<dbReference type="PANTHER" id="PTHR30204">
    <property type="entry name" value="REDOX-CYCLING DRUG-SENSING TRANSCRIPTIONAL ACTIVATOR SOXR"/>
    <property type="match status" value="1"/>
</dbReference>
<keyword evidence="2" id="KW-0175">Coiled coil</keyword>
<evidence type="ECO:0000256" key="2">
    <source>
        <dbReference type="SAM" id="Coils"/>
    </source>
</evidence>
<feature type="coiled-coil region" evidence="2">
    <location>
        <begin position="81"/>
        <end position="111"/>
    </location>
</feature>
<dbReference type="SMART" id="SM00422">
    <property type="entry name" value="HTH_MERR"/>
    <property type="match status" value="1"/>
</dbReference>
<gene>
    <name evidence="4" type="ORF">GGQ73_003605</name>
</gene>
<dbReference type="Gene3D" id="1.10.1660.10">
    <property type="match status" value="1"/>
</dbReference>
<dbReference type="Proteomes" id="UP000565286">
    <property type="component" value="Unassembled WGS sequence"/>
</dbReference>
<evidence type="ECO:0000313" key="5">
    <source>
        <dbReference type="Proteomes" id="UP000565286"/>
    </source>
</evidence>
<dbReference type="InterPro" id="IPR009061">
    <property type="entry name" value="DNA-bd_dom_put_sf"/>
</dbReference>
<dbReference type="PRINTS" id="PR00040">
    <property type="entry name" value="HTHMERR"/>
</dbReference>
<comment type="caution">
    <text evidence="4">The sequence shown here is derived from an EMBL/GenBank/DDBJ whole genome shotgun (WGS) entry which is preliminary data.</text>
</comment>
<evidence type="ECO:0000256" key="1">
    <source>
        <dbReference type="ARBA" id="ARBA00023125"/>
    </source>
</evidence>
<sequence length="128" mass="14448">MQIGDLSVRSGVKIETIRYYERVGLLPRPDRLASGRRVYAEEDVRRLGFVRHARDMGFDLSSVRVLLSLKEKPDESCSEAIRIAQAQLDGVEERMARLADLRTDLKRMIAECDGRQVADCRIIGTIAG</sequence>
<organism evidence="4 5">
    <name type="scientific">Rhizobium skierniewicense</name>
    <dbReference type="NCBI Taxonomy" id="984260"/>
    <lineage>
        <taxon>Bacteria</taxon>
        <taxon>Pseudomonadati</taxon>
        <taxon>Pseudomonadota</taxon>
        <taxon>Alphaproteobacteria</taxon>
        <taxon>Hyphomicrobiales</taxon>
        <taxon>Rhizobiaceae</taxon>
        <taxon>Rhizobium/Agrobacterium group</taxon>
        <taxon>Rhizobium</taxon>
    </lineage>
</organism>
<dbReference type="GO" id="GO:0003677">
    <property type="term" value="F:DNA binding"/>
    <property type="evidence" value="ECO:0007669"/>
    <property type="project" value="UniProtKB-KW"/>
</dbReference>
<evidence type="ECO:0000259" key="3">
    <source>
        <dbReference type="PROSITE" id="PS50937"/>
    </source>
</evidence>
<dbReference type="PROSITE" id="PS50937">
    <property type="entry name" value="HTH_MERR_2"/>
    <property type="match status" value="1"/>
</dbReference>
<proteinExistence type="predicted"/>
<accession>A0A7W6C8E9</accession>
<name>A0A7W6C8E9_9HYPH</name>
<dbReference type="SUPFAM" id="SSF46955">
    <property type="entry name" value="Putative DNA-binding domain"/>
    <property type="match status" value="1"/>
</dbReference>
<protein>
    <submittedName>
        <fullName evidence="4">DNA-binding transcriptional MerR regulator</fullName>
    </submittedName>
</protein>
<feature type="domain" description="HTH merR-type" evidence="3">
    <location>
        <begin position="1"/>
        <end position="69"/>
    </location>
</feature>
<dbReference type="CDD" id="cd04785">
    <property type="entry name" value="HTH_CadR-PbrR-like"/>
    <property type="match status" value="1"/>
</dbReference>
<dbReference type="GO" id="GO:0003700">
    <property type="term" value="F:DNA-binding transcription factor activity"/>
    <property type="evidence" value="ECO:0007669"/>
    <property type="project" value="InterPro"/>
</dbReference>
<keyword evidence="1 4" id="KW-0238">DNA-binding</keyword>
<dbReference type="PANTHER" id="PTHR30204:SF92">
    <property type="entry name" value="HTH-TYPE TRANSCRIPTIONAL REGULATOR ZNTR"/>
    <property type="match status" value="1"/>
</dbReference>
<dbReference type="InterPro" id="IPR000551">
    <property type="entry name" value="MerR-type_HTH_dom"/>
</dbReference>
<dbReference type="InterPro" id="IPR047057">
    <property type="entry name" value="MerR_fam"/>
</dbReference>
<dbReference type="AlphaFoldDB" id="A0A7W6C8E9"/>
<evidence type="ECO:0000313" key="4">
    <source>
        <dbReference type="EMBL" id="MBB3947637.1"/>
    </source>
</evidence>